<evidence type="ECO:0000313" key="2">
    <source>
        <dbReference type="Proteomes" id="UP000231379"/>
    </source>
</evidence>
<dbReference type="Proteomes" id="UP000231379">
    <property type="component" value="Unassembled WGS sequence"/>
</dbReference>
<name>A0A2H0U8H7_9BACT</name>
<proteinExistence type="predicted"/>
<dbReference type="EMBL" id="PFBM01000008">
    <property type="protein sequence ID" value="PIR82670.1"/>
    <property type="molecule type" value="Genomic_DNA"/>
</dbReference>
<gene>
    <name evidence="1" type="ORF">COU20_01045</name>
</gene>
<sequence length="171" mass="19082">MEEVAVSNDDPDYRRTRVQFAQLCARIAPPEEYDERYHQALSEYDEFCEKPLVAAVSIGEENMEFVFGTKTVYLTGHDNVRREIGEFMCAVGCSGYMVENISVAIDGESGYAHPHAFQGGQFCMQRGSNQLRVALHNGRLAEAACLILDALETYGPGTPYCSIDKWPVAKE</sequence>
<reference evidence="2" key="1">
    <citation type="submission" date="2017-09" db="EMBL/GenBank/DDBJ databases">
        <title>Depth-based differentiation of microbial function through sediment-hosted aquifers and enrichment of novel symbionts in the deep terrestrial subsurface.</title>
        <authorList>
            <person name="Probst A.J."/>
            <person name="Ladd B."/>
            <person name="Jarett J.K."/>
            <person name="Geller-Mcgrath D.E."/>
            <person name="Sieber C.M.K."/>
            <person name="Emerson J.B."/>
            <person name="Anantharaman K."/>
            <person name="Thomas B.C."/>
            <person name="Malmstrom R."/>
            <person name="Stieglmeier M."/>
            <person name="Klingl A."/>
            <person name="Woyke T."/>
            <person name="Ryan C.M."/>
            <person name="Banfield J.F."/>
        </authorList>
    </citation>
    <scope>NUCLEOTIDE SEQUENCE [LARGE SCALE GENOMIC DNA]</scope>
</reference>
<comment type="caution">
    <text evidence="1">The sequence shown here is derived from an EMBL/GenBank/DDBJ whole genome shotgun (WGS) entry which is preliminary data.</text>
</comment>
<organism evidence="1 2">
    <name type="scientific">Candidatus Kaiserbacteria bacterium CG10_big_fil_rev_8_21_14_0_10_59_10</name>
    <dbReference type="NCBI Taxonomy" id="1974612"/>
    <lineage>
        <taxon>Bacteria</taxon>
        <taxon>Candidatus Kaiseribacteriota</taxon>
    </lineage>
</organism>
<protein>
    <submittedName>
        <fullName evidence="1">Uncharacterized protein</fullName>
    </submittedName>
</protein>
<accession>A0A2H0U8H7</accession>
<evidence type="ECO:0000313" key="1">
    <source>
        <dbReference type="EMBL" id="PIR82670.1"/>
    </source>
</evidence>
<dbReference type="AlphaFoldDB" id="A0A2H0U8H7"/>